<sequence length="271" mass="28153">MISGSGANVHIPSNSESDIVVSVPGEQDVTGLTISLPSNATGASSLQSGSSSSVFEGGSASTVIHGFEDGLRLSTVIEDASGPSSYDYGLPQEVAPVIQPDGSVLLRSEFTGGDLESGESVVIEYGHVDPAWAVDANGAPVKTEYEVRDGLLRQNVQVDASTAFPVVADPTFWWGWNAFIPNSVHQKVFKALAVGAAATTIANIFVSYIPNPYVQLAVRLAAALAIAGTALWNACNFNGRGVIVGQSWLAGAIPPGLGTTFIRLGFFCLPQ</sequence>
<organism evidence="1 2">
    <name type="scientific">Clavibacter californiensis</name>
    <dbReference type="NCBI Taxonomy" id="1401995"/>
    <lineage>
        <taxon>Bacteria</taxon>
        <taxon>Bacillati</taxon>
        <taxon>Actinomycetota</taxon>
        <taxon>Actinomycetes</taxon>
        <taxon>Micrococcales</taxon>
        <taxon>Microbacteriaceae</taxon>
        <taxon>Clavibacter</taxon>
    </lineage>
</organism>
<protein>
    <submittedName>
        <fullName evidence="1">Uncharacterized protein</fullName>
    </submittedName>
</protein>
<name>A0ABX9N9E2_9MICO</name>
<accession>A0ABX9N9E2</accession>
<keyword evidence="2" id="KW-1185">Reference proteome</keyword>
<evidence type="ECO:0000313" key="1">
    <source>
        <dbReference type="EMBL" id="RII94363.1"/>
    </source>
</evidence>
<dbReference type="Proteomes" id="UP000265355">
    <property type="component" value="Unassembled WGS sequence"/>
</dbReference>
<reference evidence="1 2" key="1">
    <citation type="submission" date="2018-08" db="EMBL/GenBank/DDBJ databases">
        <title>Genome Sequence of Clavibacter michiganensis Subspecies type strains, and the Atypical Peach-Colored Strains Isolated from Tomato.</title>
        <authorList>
            <person name="Osdaghi E."/>
            <person name="Portier P."/>
            <person name="Briand M."/>
            <person name="Jacques M.-A."/>
        </authorList>
    </citation>
    <scope>NUCLEOTIDE SEQUENCE [LARGE SCALE GENOMIC DNA]</scope>
    <source>
        <strain evidence="1 2">CFBP 8216</strain>
    </source>
</reference>
<comment type="caution">
    <text evidence="1">The sequence shown here is derived from an EMBL/GenBank/DDBJ whole genome shotgun (WGS) entry which is preliminary data.</text>
</comment>
<dbReference type="EMBL" id="QWEE01000011">
    <property type="protein sequence ID" value="RII94363.1"/>
    <property type="molecule type" value="Genomic_DNA"/>
</dbReference>
<proteinExistence type="predicted"/>
<gene>
    <name evidence="1" type="ORF">DZF98_01775</name>
</gene>
<evidence type="ECO:0000313" key="2">
    <source>
        <dbReference type="Proteomes" id="UP000265355"/>
    </source>
</evidence>